<dbReference type="SMART" id="SM00347">
    <property type="entry name" value="HTH_MARR"/>
    <property type="match status" value="1"/>
</dbReference>
<dbReference type="InterPro" id="IPR039422">
    <property type="entry name" value="MarR/SlyA-like"/>
</dbReference>
<dbReference type="PANTHER" id="PTHR33164:SF43">
    <property type="entry name" value="HTH-TYPE TRANSCRIPTIONAL REPRESSOR YETL"/>
    <property type="match status" value="1"/>
</dbReference>
<proteinExistence type="predicted"/>
<dbReference type="SUPFAM" id="SSF46785">
    <property type="entry name" value="Winged helix' DNA-binding domain"/>
    <property type="match status" value="1"/>
</dbReference>
<sequence>MNDADQPLGYLLHRLTTSLRAEVTTGALDPLGLTFPQYICMRILAKSPGRSNAELARDVMVSPQAMNMVVRGLQDRGLVSRPAAVDSGRSLPAELTKSGLALLKRTEPGIRAAEKRALAPLCDDDQRDLRRLLAALN</sequence>
<dbReference type="EMBL" id="JANDBD010000015">
    <property type="protein sequence ID" value="MCP9276272.1"/>
    <property type="molecule type" value="Genomic_DNA"/>
</dbReference>
<reference evidence="2 3" key="1">
    <citation type="submission" date="2022-06" db="EMBL/GenBank/DDBJ databases">
        <title>Mycolicibacterium sp. CAU 1645 isolated from seawater.</title>
        <authorList>
            <person name="Kim W."/>
        </authorList>
    </citation>
    <scope>NUCLEOTIDE SEQUENCE [LARGE SCALE GENOMIC DNA]</scope>
    <source>
        <strain evidence="2 3">CAU 1645</strain>
    </source>
</reference>
<dbReference type="InterPro" id="IPR000835">
    <property type="entry name" value="HTH_MarR-typ"/>
</dbReference>
<dbReference type="InterPro" id="IPR036388">
    <property type="entry name" value="WH-like_DNA-bd_sf"/>
</dbReference>
<dbReference type="PANTHER" id="PTHR33164">
    <property type="entry name" value="TRANSCRIPTIONAL REGULATOR, MARR FAMILY"/>
    <property type="match status" value="1"/>
</dbReference>
<dbReference type="Pfam" id="PF12802">
    <property type="entry name" value="MarR_2"/>
    <property type="match status" value="1"/>
</dbReference>
<protein>
    <submittedName>
        <fullName evidence="2">MarR family transcriptional regulator</fullName>
    </submittedName>
</protein>
<dbReference type="RefSeq" id="WP_255064232.1">
    <property type="nucleotide sequence ID" value="NZ_JANDBD010000015.1"/>
</dbReference>
<dbReference type="PROSITE" id="PS50995">
    <property type="entry name" value="HTH_MARR_2"/>
    <property type="match status" value="1"/>
</dbReference>
<evidence type="ECO:0000259" key="1">
    <source>
        <dbReference type="PROSITE" id="PS50995"/>
    </source>
</evidence>
<comment type="caution">
    <text evidence="2">The sequence shown here is derived from an EMBL/GenBank/DDBJ whole genome shotgun (WGS) entry which is preliminary data.</text>
</comment>
<dbReference type="Gene3D" id="1.10.10.10">
    <property type="entry name" value="Winged helix-like DNA-binding domain superfamily/Winged helix DNA-binding domain"/>
    <property type="match status" value="1"/>
</dbReference>
<evidence type="ECO:0000313" key="3">
    <source>
        <dbReference type="Proteomes" id="UP001651690"/>
    </source>
</evidence>
<evidence type="ECO:0000313" key="2">
    <source>
        <dbReference type="EMBL" id="MCP9276272.1"/>
    </source>
</evidence>
<feature type="domain" description="HTH marR-type" evidence="1">
    <location>
        <begin position="5"/>
        <end position="137"/>
    </location>
</feature>
<accession>A0ABT1MD04</accession>
<gene>
    <name evidence="2" type="ORF">NM203_29195</name>
</gene>
<keyword evidence="3" id="KW-1185">Reference proteome</keyword>
<name>A0ABT1MD04_9MYCO</name>
<dbReference type="Proteomes" id="UP001651690">
    <property type="component" value="Unassembled WGS sequence"/>
</dbReference>
<organism evidence="2 3">
    <name type="scientific">Mycolicibacterium arenosum</name>
    <dbReference type="NCBI Taxonomy" id="2952157"/>
    <lineage>
        <taxon>Bacteria</taxon>
        <taxon>Bacillati</taxon>
        <taxon>Actinomycetota</taxon>
        <taxon>Actinomycetes</taxon>
        <taxon>Mycobacteriales</taxon>
        <taxon>Mycobacteriaceae</taxon>
        <taxon>Mycolicibacterium</taxon>
    </lineage>
</organism>
<dbReference type="InterPro" id="IPR036390">
    <property type="entry name" value="WH_DNA-bd_sf"/>
</dbReference>